<keyword evidence="3" id="KW-1185">Reference proteome</keyword>
<dbReference type="AlphaFoldDB" id="A0A6V8KCB9"/>
<dbReference type="InterPro" id="IPR046172">
    <property type="entry name" value="DUF6174"/>
</dbReference>
<name>A0A6V8KCB9_9ACTN</name>
<reference evidence="2 3" key="1">
    <citation type="submission" date="2020-03" db="EMBL/GenBank/DDBJ databases">
        <title>Whole genome shotgun sequence of Phytohabitans houttuyneae NBRC 108639.</title>
        <authorList>
            <person name="Komaki H."/>
            <person name="Tamura T."/>
        </authorList>
    </citation>
    <scope>NUCLEOTIDE SEQUENCE [LARGE SCALE GENOMIC DNA]</scope>
    <source>
        <strain evidence="2 3">NBRC 108639</strain>
    </source>
</reference>
<evidence type="ECO:0008006" key="4">
    <source>
        <dbReference type="Google" id="ProtNLM"/>
    </source>
</evidence>
<feature type="region of interest" description="Disordered" evidence="1">
    <location>
        <begin position="59"/>
        <end position="80"/>
    </location>
</feature>
<evidence type="ECO:0000313" key="2">
    <source>
        <dbReference type="EMBL" id="GFJ78395.1"/>
    </source>
</evidence>
<reference evidence="2 3" key="2">
    <citation type="submission" date="2020-03" db="EMBL/GenBank/DDBJ databases">
        <authorList>
            <person name="Ichikawa N."/>
            <person name="Kimura A."/>
            <person name="Kitahashi Y."/>
            <person name="Uohara A."/>
        </authorList>
    </citation>
    <scope>NUCLEOTIDE SEQUENCE [LARGE SCALE GENOMIC DNA]</scope>
    <source>
        <strain evidence="2 3">NBRC 108639</strain>
    </source>
</reference>
<comment type="caution">
    <text evidence="2">The sequence shown here is derived from an EMBL/GenBank/DDBJ whole genome shotgun (WGS) entry which is preliminary data.</text>
</comment>
<dbReference type="Pfam" id="PF19671">
    <property type="entry name" value="DUF6174"/>
    <property type="match status" value="1"/>
</dbReference>
<gene>
    <name evidence="2" type="ORF">Phou_025750</name>
</gene>
<evidence type="ECO:0000313" key="3">
    <source>
        <dbReference type="Proteomes" id="UP000482800"/>
    </source>
</evidence>
<dbReference type="Proteomes" id="UP000482800">
    <property type="component" value="Unassembled WGS sequence"/>
</dbReference>
<dbReference type="EMBL" id="BLPF01000001">
    <property type="protein sequence ID" value="GFJ78395.1"/>
    <property type="molecule type" value="Genomic_DNA"/>
</dbReference>
<organism evidence="2 3">
    <name type="scientific">Phytohabitans houttuyneae</name>
    <dbReference type="NCBI Taxonomy" id="1076126"/>
    <lineage>
        <taxon>Bacteria</taxon>
        <taxon>Bacillati</taxon>
        <taxon>Actinomycetota</taxon>
        <taxon>Actinomycetes</taxon>
        <taxon>Micromonosporales</taxon>
        <taxon>Micromonosporaceae</taxon>
    </lineage>
</organism>
<accession>A0A6V8KCB9</accession>
<sequence>MGLLAAMSLAACGEATHTIEAAPVWQEPSHYTYVLESSCGERLLIGRFRITVDGGKVTKAEGLDEPGQRALQGKSESPPTLGQLLEQVRTARRANAHKAELTTDPTDGHPTKITIDPIENAIDDESCYAITEYRA</sequence>
<evidence type="ECO:0000256" key="1">
    <source>
        <dbReference type="SAM" id="MobiDB-lite"/>
    </source>
</evidence>
<proteinExistence type="predicted"/>
<protein>
    <recommendedName>
        <fullName evidence="4">Lipoprotein</fullName>
    </recommendedName>
</protein>